<evidence type="ECO:0000256" key="3">
    <source>
        <dbReference type="ARBA" id="ARBA00022475"/>
    </source>
</evidence>
<keyword evidence="9" id="KW-1185">Reference proteome</keyword>
<comment type="similarity">
    <text evidence="2">Belongs to the FliR/MopE/SpaR family.</text>
</comment>
<feature type="transmembrane region" description="Helical" evidence="7">
    <location>
        <begin position="124"/>
        <end position="144"/>
    </location>
</feature>
<evidence type="ECO:0000256" key="1">
    <source>
        <dbReference type="ARBA" id="ARBA00004651"/>
    </source>
</evidence>
<sequence length="253" mass="26256">MQHVEAFILVLLRMASFVAASPVFSLRVWPAWAKAGFAAFCAVLVVPEVSAQPVPPFAQAGRFLGDAAAEVVTGLLLGTAASVVFTAAQMAGQLLDIQIGYAAAALFDPVQGQASGPLANWTTILFTLYFLGVGGLDGLVLAALHSYDWVPLGGWRVRAGGVPLVTSILGLAMTGAVEAAAPTLAALLLLDVTFAFLSRAVPQLNVFVVSLPVKLLLGLGFCAATVPALVFTFDAGFRALLQALDAMLRWMGG</sequence>
<keyword evidence="6 7" id="KW-0472">Membrane</keyword>
<comment type="subcellular location">
    <subcellularLocation>
        <location evidence="1">Cell membrane</location>
        <topology evidence="1">Multi-pass membrane protein</topology>
    </subcellularLocation>
</comment>
<name>A0A917NG05_9BACL</name>
<evidence type="ECO:0000256" key="7">
    <source>
        <dbReference type="SAM" id="Phobius"/>
    </source>
</evidence>
<evidence type="ECO:0000256" key="4">
    <source>
        <dbReference type="ARBA" id="ARBA00022692"/>
    </source>
</evidence>
<dbReference type="GO" id="GO:0006605">
    <property type="term" value="P:protein targeting"/>
    <property type="evidence" value="ECO:0007669"/>
    <property type="project" value="InterPro"/>
</dbReference>
<dbReference type="PANTHER" id="PTHR30065:SF1">
    <property type="entry name" value="SURFACE PRESENTATION OF ANTIGENS PROTEIN SPAR"/>
    <property type="match status" value="1"/>
</dbReference>
<keyword evidence="8" id="KW-0969">Cilium</keyword>
<proteinExistence type="inferred from homology"/>
<keyword evidence="3" id="KW-1003">Cell membrane</keyword>
<evidence type="ECO:0000256" key="2">
    <source>
        <dbReference type="ARBA" id="ARBA00009772"/>
    </source>
</evidence>
<reference evidence="8" key="2">
    <citation type="submission" date="2020-09" db="EMBL/GenBank/DDBJ databases">
        <authorList>
            <person name="Sun Q."/>
            <person name="Ohkuma M."/>
        </authorList>
    </citation>
    <scope>NUCLEOTIDE SEQUENCE</scope>
    <source>
        <strain evidence="8">JCM 18487</strain>
    </source>
</reference>
<keyword evidence="5 7" id="KW-1133">Transmembrane helix</keyword>
<keyword evidence="4 7" id="KW-0812">Transmembrane</keyword>
<dbReference type="Pfam" id="PF01311">
    <property type="entry name" value="Bac_export_1"/>
    <property type="match status" value="1"/>
</dbReference>
<comment type="caution">
    <text evidence="8">The sequence shown here is derived from an EMBL/GenBank/DDBJ whole genome shotgun (WGS) entry which is preliminary data.</text>
</comment>
<evidence type="ECO:0000313" key="9">
    <source>
        <dbReference type="Proteomes" id="UP000637695"/>
    </source>
</evidence>
<accession>A0A917NG05</accession>
<reference evidence="8" key="1">
    <citation type="journal article" date="2014" name="Int. J. Syst. Evol. Microbiol.">
        <title>Complete genome sequence of Corynebacterium casei LMG S-19264T (=DSM 44701T), isolated from a smear-ripened cheese.</title>
        <authorList>
            <consortium name="US DOE Joint Genome Institute (JGI-PGF)"/>
            <person name="Walter F."/>
            <person name="Albersmeier A."/>
            <person name="Kalinowski J."/>
            <person name="Ruckert C."/>
        </authorList>
    </citation>
    <scope>NUCLEOTIDE SEQUENCE</scope>
    <source>
        <strain evidence="8">JCM 18487</strain>
    </source>
</reference>
<evidence type="ECO:0000256" key="5">
    <source>
        <dbReference type="ARBA" id="ARBA00022989"/>
    </source>
</evidence>
<keyword evidence="8" id="KW-0966">Cell projection</keyword>
<feature type="transmembrane region" description="Helical" evidence="7">
    <location>
        <begin position="63"/>
        <end position="85"/>
    </location>
</feature>
<feature type="transmembrane region" description="Helical" evidence="7">
    <location>
        <begin position="164"/>
        <end position="197"/>
    </location>
</feature>
<dbReference type="PANTHER" id="PTHR30065">
    <property type="entry name" value="FLAGELLAR BIOSYNTHETIC PROTEIN FLIR"/>
    <property type="match status" value="1"/>
</dbReference>
<evidence type="ECO:0000256" key="6">
    <source>
        <dbReference type="ARBA" id="ARBA00023136"/>
    </source>
</evidence>
<organism evidence="8 9">
    <name type="scientific">Alicyclobacillus cellulosilyticus</name>
    <dbReference type="NCBI Taxonomy" id="1003997"/>
    <lineage>
        <taxon>Bacteria</taxon>
        <taxon>Bacillati</taxon>
        <taxon>Bacillota</taxon>
        <taxon>Bacilli</taxon>
        <taxon>Bacillales</taxon>
        <taxon>Alicyclobacillaceae</taxon>
        <taxon>Alicyclobacillus</taxon>
    </lineage>
</organism>
<dbReference type="AlphaFoldDB" id="A0A917NG05"/>
<gene>
    <name evidence="8" type="ORF">GCM10010885_00210</name>
</gene>
<dbReference type="PRINTS" id="PR00953">
    <property type="entry name" value="TYPE3IMRPROT"/>
</dbReference>
<dbReference type="EMBL" id="BMOY01000001">
    <property type="protein sequence ID" value="GGI94622.1"/>
    <property type="molecule type" value="Genomic_DNA"/>
</dbReference>
<dbReference type="GO" id="GO:0005886">
    <property type="term" value="C:plasma membrane"/>
    <property type="evidence" value="ECO:0007669"/>
    <property type="project" value="UniProtKB-SubCell"/>
</dbReference>
<evidence type="ECO:0000313" key="8">
    <source>
        <dbReference type="EMBL" id="GGI94622.1"/>
    </source>
</evidence>
<keyword evidence="8" id="KW-0282">Flagellum</keyword>
<dbReference type="InterPro" id="IPR002010">
    <property type="entry name" value="T3SS_IM_R"/>
</dbReference>
<dbReference type="Proteomes" id="UP000637695">
    <property type="component" value="Unassembled WGS sequence"/>
</dbReference>
<protein>
    <submittedName>
        <fullName evidence="8">Flagellar biosynthetic protein FliR</fullName>
    </submittedName>
</protein>
<feature type="transmembrane region" description="Helical" evidence="7">
    <location>
        <begin position="217"/>
        <end position="241"/>
    </location>
</feature>